<dbReference type="RefSeq" id="WP_223289790.1">
    <property type="nucleotide sequence ID" value="NZ_FXZC01000005.1"/>
</dbReference>
<organism evidence="6 7">
    <name type="scientific">Brevibacterium casei CIP 102111</name>
    <dbReference type="NCBI Taxonomy" id="1255625"/>
    <lineage>
        <taxon>Bacteria</taxon>
        <taxon>Bacillati</taxon>
        <taxon>Actinomycetota</taxon>
        <taxon>Actinomycetes</taxon>
        <taxon>Micrococcales</taxon>
        <taxon>Brevibacteriaceae</taxon>
        <taxon>Brevibacterium</taxon>
    </lineage>
</organism>
<dbReference type="GO" id="GO:0043565">
    <property type="term" value="F:sequence-specific DNA binding"/>
    <property type="evidence" value="ECO:0007669"/>
    <property type="project" value="InterPro"/>
</dbReference>
<name>A0A2H1JRY0_9MICO</name>
<feature type="region of interest" description="Disordered" evidence="4">
    <location>
        <begin position="1"/>
        <end position="24"/>
    </location>
</feature>
<feature type="domain" description="HTH araC/xylS-type" evidence="5">
    <location>
        <begin position="191"/>
        <end position="291"/>
    </location>
</feature>
<keyword evidence="2 6" id="KW-0238">DNA-binding</keyword>
<dbReference type="InterPro" id="IPR050204">
    <property type="entry name" value="AraC_XylS_family_regulators"/>
</dbReference>
<evidence type="ECO:0000256" key="3">
    <source>
        <dbReference type="ARBA" id="ARBA00023163"/>
    </source>
</evidence>
<accession>A0A2H1JRY0</accession>
<dbReference type="AlphaFoldDB" id="A0A2H1JRY0"/>
<evidence type="ECO:0000256" key="4">
    <source>
        <dbReference type="SAM" id="MobiDB-lite"/>
    </source>
</evidence>
<dbReference type="GeneID" id="99772251"/>
<keyword evidence="3" id="KW-0804">Transcription</keyword>
<dbReference type="Pfam" id="PF20240">
    <property type="entry name" value="DUF6597"/>
    <property type="match status" value="1"/>
</dbReference>
<dbReference type="SMART" id="SM00342">
    <property type="entry name" value="HTH_ARAC"/>
    <property type="match status" value="1"/>
</dbReference>
<dbReference type="EMBL" id="FXZC01000005">
    <property type="protein sequence ID" value="SMX90250.1"/>
    <property type="molecule type" value="Genomic_DNA"/>
</dbReference>
<keyword evidence="1" id="KW-0805">Transcription regulation</keyword>
<evidence type="ECO:0000313" key="7">
    <source>
        <dbReference type="Proteomes" id="UP000234333"/>
    </source>
</evidence>
<dbReference type="InterPro" id="IPR018060">
    <property type="entry name" value="HTH_AraC"/>
</dbReference>
<proteinExistence type="predicted"/>
<dbReference type="PANTHER" id="PTHR46796">
    <property type="entry name" value="HTH-TYPE TRANSCRIPTIONAL ACTIVATOR RHAS-RELATED"/>
    <property type="match status" value="1"/>
</dbReference>
<dbReference type="Proteomes" id="UP000234333">
    <property type="component" value="Unassembled WGS sequence"/>
</dbReference>
<gene>
    <name evidence="6" type="ORF">BC102111_02512</name>
</gene>
<reference evidence="6 7" key="1">
    <citation type="submission" date="2017-03" db="EMBL/GenBank/DDBJ databases">
        <authorList>
            <person name="Afonso C.L."/>
            <person name="Miller P.J."/>
            <person name="Scott M.A."/>
            <person name="Spackman E."/>
            <person name="Goraichik I."/>
            <person name="Dimitrov K.M."/>
            <person name="Suarez D.L."/>
            <person name="Swayne D.E."/>
        </authorList>
    </citation>
    <scope>NUCLEOTIDE SEQUENCE [LARGE SCALE GENOMIC DNA]</scope>
    <source>
        <strain evidence="6 7">CIP 102111</strain>
    </source>
</reference>
<dbReference type="Pfam" id="PF12833">
    <property type="entry name" value="HTH_18"/>
    <property type="match status" value="1"/>
</dbReference>
<evidence type="ECO:0000259" key="5">
    <source>
        <dbReference type="PROSITE" id="PS01124"/>
    </source>
</evidence>
<evidence type="ECO:0000313" key="6">
    <source>
        <dbReference type="EMBL" id="SMX90250.1"/>
    </source>
</evidence>
<sequence length="309" mass="33733">MDDVAARKNPPGAEAGVGVADPGPPEHMLGRVLRPSELLDHARYRVADPAEALQPWIERYWSVRWDLEPGERYRAATVSEPAVNLTAEWGDLRRAGITGPGLWVTGPVTRTRFDVELSGVGGVVGVKFRLGGTRAFTTGRPADIRDSTVAAERWFPGIDAELAVPHDLDSAAEVLDRWLLSQAPEMTTGYERVRLALAAMSDRAVTNLRALAEAVAMSERGLQRLFLDHCGVGVKRILVRSRVIDAVAALDRGWDGSLGDLATGLGWFDQSHFTADFLRVTGYRPTEYLALRNRARAGRSGSDAPTVER</sequence>
<dbReference type="Gene3D" id="1.10.10.60">
    <property type="entry name" value="Homeodomain-like"/>
    <property type="match status" value="1"/>
</dbReference>
<evidence type="ECO:0000256" key="2">
    <source>
        <dbReference type="ARBA" id="ARBA00023125"/>
    </source>
</evidence>
<protein>
    <submittedName>
        <fullName evidence="6">AraC-type DNA-binding protein</fullName>
    </submittedName>
</protein>
<dbReference type="GO" id="GO:0003700">
    <property type="term" value="F:DNA-binding transcription factor activity"/>
    <property type="evidence" value="ECO:0007669"/>
    <property type="project" value="InterPro"/>
</dbReference>
<evidence type="ECO:0000256" key="1">
    <source>
        <dbReference type="ARBA" id="ARBA00023015"/>
    </source>
</evidence>
<dbReference type="InterPro" id="IPR046532">
    <property type="entry name" value="DUF6597"/>
</dbReference>
<dbReference type="PROSITE" id="PS01124">
    <property type="entry name" value="HTH_ARAC_FAMILY_2"/>
    <property type="match status" value="1"/>
</dbReference>